<gene>
    <name evidence="7" type="ORF">THASP1DRAFT_27548</name>
</gene>
<dbReference type="PANTHER" id="PTHR14577:SF0">
    <property type="entry name" value="NUCLEOLAR PROTEIN 12"/>
    <property type="match status" value="1"/>
</dbReference>
<evidence type="ECO:0000256" key="6">
    <source>
        <dbReference type="SAM" id="MobiDB-lite"/>
    </source>
</evidence>
<evidence type="ECO:0000313" key="7">
    <source>
        <dbReference type="EMBL" id="RKP10664.1"/>
    </source>
</evidence>
<evidence type="ECO:0000256" key="3">
    <source>
        <dbReference type="ARBA" id="ARBA00023054"/>
    </source>
</evidence>
<dbReference type="GO" id="GO:0019843">
    <property type="term" value="F:rRNA binding"/>
    <property type="evidence" value="ECO:0007669"/>
    <property type="project" value="TreeGrafter"/>
</dbReference>
<organism evidence="7 8">
    <name type="scientific">Thamnocephalis sphaerospora</name>
    <dbReference type="NCBI Taxonomy" id="78915"/>
    <lineage>
        <taxon>Eukaryota</taxon>
        <taxon>Fungi</taxon>
        <taxon>Fungi incertae sedis</taxon>
        <taxon>Zoopagomycota</taxon>
        <taxon>Zoopagomycotina</taxon>
        <taxon>Zoopagomycetes</taxon>
        <taxon>Zoopagales</taxon>
        <taxon>Sigmoideomycetaceae</taxon>
        <taxon>Thamnocephalis</taxon>
    </lineage>
</organism>
<evidence type="ECO:0000313" key="8">
    <source>
        <dbReference type="Proteomes" id="UP000271241"/>
    </source>
</evidence>
<evidence type="ECO:0000256" key="1">
    <source>
        <dbReference type="ARBA" id="ARBA00004604"/>
    </source>
</evidence>
<feature type="region of interest" description="Disordered" evidence="6">
    <location>
        <begin position="197"/>
        <end position="238"/>
    </location>
</feature>
<reference evidence="8" key="1">
    <citation type="journal article" date="2018" name="Nat. Microbiol.">
        <title>Leveraging single-cell genomics to expand the fungal tree of life.</title>
        <authorList>
            <person name="Ahrendt S.R."/>
            <person name="Quandt C.A."/>
            <person name="Ciobanu D."/>
            <person name="Clum A."/>
            <person name="Salamov A."/>
            <person name="Andreopoulos B."/>
            <person name="Cheng J.F."/>
            <person name="Woyke T."/>
            <person name="Pelin A."/>
            <person name="Henrissat B."/>
            <person name="Reynolds N.K."/>
            <person name="Benny G.L."/>
            <person name="Smith M.E."/>
            <person name="James T.Y."/>
            <person name="Grigoriev I.V."/>
        </authorList>
    </citation>
    <scope>NUCLEOTIDE SEQUENCE [LARGE SCALE GENOMIC DNA]</scope>
    <source>
        <strain evidence="8">RSA 1356</strain>
    </source>
</reference>
<feature type="coiled-coil region" evidence="5">
    <location>
        <begin position="169"/>
        <end position="196"/>
    </location>
</feature>
<dbReference type="EMBL" id="KZ992442">
    <property type="protein sequence ID" value="RKP10664.1"/>
    <property type="molecule type" value="Genomic_DNA"/>
</dbReference>
<keyword evidence="3 5" id="KW-0175">Coiled coil</keyword>
<evidence type="ECO:0000256" key="5">
    <source>
        <dbReference type="SAM" id="Coils"/>
    </source>
</evidence>
<sequence length="238" mass="27866">MDNTRILTAGARTYAKKRKQRKEQVEEICFDDSVRREFLTGFQKRKQERRLAYKKRADEKARQERLEERKMRREAREEMAQQRIDEYEEYAKRLRRERGESSSEEEEEEEEEENKEKKKEETNTAEGDPWAVDSVGTGHVSSFKGGSTATTVTVISEMDDEAEVDAAARESVKARAKAAEQRKKTSEETIVQQEMEKLERSLSKQNKPKKFRYETKAARRATIAKSKSAKAKYHKKSK</sequence>
<comment type="subcellular location">
    <subcellularLocation>
        <location evidence="1">Nucleus</location>
        <location evidence="1">Nucleolus</location>
    </subcellularLocation>
</comment>
<dbReference type="OrthoDB" id="551633at2759"/>
<protein>
    <submittedName>
        <fullName evidence="7">Nucleolar protein 12-domain-containing protein</fullName>
    </submittedName>
</protein>
<feature type="compositionally biased region" description="Basic residues" evidence="6">
    <location>
        <begin position="227"/>
        <end position="238"/>
    </location>
</feature>
<dbReference type="PANTHER" id="PTHR14577">
    <property type="entry name" value="NUCLEOLAR PROTEIN 12"/>
    <property type="match status" value="1"/>
</dbReference>
<accession>A0A4P9XWH0</accession>
<evidence type="ECO:0000256" key="4">
    <source>
        <dbReference type="ARBA" id="ARBA00023242"/>
    </source>
</evidence>
<proteinExistence type="inferred from homology"/>
<dbReference type="Pfam" id="PF09805">
    <property type="entry name" value="Nop25"/>
    <property type="match status" value="1"/>
</dbReference>
<comment type="similarity">
    <text evidence="2">Belongs to the RRP17 family.</text>
</comment>
<evidence type="ECO:0000256" key="2">
    <source>
        <dbReference type="ARBA" id="ARBA00007175"/>
    </source>
</evidence>
<dbReference type="AlphaFoldDB" id="A0A4P9XWH0"/>
<dbReference type="Proteomes" id="UP000271241">
    <property type="component" value="Unassembled WGS sequence"/>
</dbReference>
<feature type="compositionally biased region" description="Basic and acidic residues" evidence="6">
    <location>
        <begin position="49"/>
        <end position="101"/>
    </location>
</feature>
<feature type="compositionally biased region" description="Acidic residues" evidence="6">
    <location>
        <begin position="102"/>
        <end position="113"/>
    </location>
</feature>
<dbReference type="GO" id="GO:0005730">
    <property type="term" value="C:nucleolus"/>
    <property type="evidence" value="ECO:0007669"/>
    <property type="project" value="UniProtKB-SubCell"/>
</dbReference>
<keyword evidence="8" id="KW-1185">Reference proteome</keyword>
<feature type="region of interest" description="Disordered" evidence="6">
    <location>
        <begin position="45"/>
        <end position="146"/>
    </location>
</feature>
<keyword evidence="4" id="KW-0539">Nucleus</keyword>
<dbReference type="STRING" id="78915.A0A4P9XWH0"/>
<dbReference type="InterPro" id="IPR019186">
    <property type="entry name" value="Nucleolar_protein_12"/>
</dbReference>
<name>A0A4P9XWH0_9FUNG</name>